<feature type="compositionally biased region" description="Basic and acidic residues" evidence="7">
    <location>
        <begin position="67"/>
        <end position="81"/>
    </location>
</feature>
<dbReference type="GO" id="GO:0005829">
    <property type="term" value="C:cytosol"/>
    <property type="evidence" value="ECO:0007669"/>
    <property type="project" value="TreeGrafter"/>
</dbReference>
<dbReference type="Gene3D" id="3.40.1090.10">
    <property type="entry name" value="Cytosolic phospholipase A2 catalytic domain"/>
    <property type="match status" value="1"/>
</dbReference>
<evidence type="ECO:0000256" key="2">
    <source>
        <dbReference type="ARBA" id="ARBA00022801"/>
    </source>
</evidence>
<feature type="region of interest" description="Disordered" evidence="7">
    <location>
        <begin position="1"/>
        <end position="81"/>
    </location>
</feature>
<dbReference type="PANTHER" id="PTHR10728:SF40">
    <property type="entry name" value="PATATIN FAMILY PROTEIN"/>
    <property type="match status" value="1"/>
</dbReference>
<dbReference type="InterPro" id="IPR016035">
    <property type="entry name" value="Acyl_Trfase/lysoPLipase"/>
</dbReference>
<keyword evidence="3 5" id="KW-0442">Lipid degradation</keyword>
<comment type="caution">
    <text evidence="9">The sequence shown here is derived from an EMBL/GenBank/DDBJ whole genome shotgun (WGS) entry which is preliminary data.</text>
</comment>
<dbReference type="GO" id="GO:0046475">
    <property type="term" value="P:glycerophospholipid catabolic process"/>
    <property type="evidence" value="ECO:0007669"/>
    <property type="project" value="TreeGrafter"/>
</dbReference>
<evidence type="ECO:0000313" key="10">
    <source>
        <dbReference type="Proteomes" id="UP001274830"/>
    </source>
</evidence>
<reference evidence="9" key="1">
    <citation type="submission" date="2023-07" db="EMBL/GenBank/DDBJ databases">
        <title>Black Yeasts Isolated from many extreme environments.</title>
        <authorList>
            <person name="Coleine C."/>
            <person name="Stajich J.E."/>
            <person name="Selbmann L."/>
        </authorList>
    </citation>
    <scope>NUCLEOTIDE SEQUENCE</scope>
    <source>
        <strain evidence="9">CCFEE 5485</strain>
    </source>
</reference>
<proteinExistence type="inferred from homology"/>
<feature type="region of interest" description="Disordered" evidence="7">
    <location>
        <begin position="693"/>
        <end position="726"/>
    </location>
</feature>
<evidence type="ECO:0000259" key="8">
    <source>
        <dbReference type="PROSITE" id="PS51210"/>
    </source>
</evidence>
<name>A0AAE0TPM6_9PEZI</name>
<keyword evidence="10" id="KW-1185">Reference proteome</keyword>
<comment type="similarity">
    <text evidence="1 6">Belongs to the lysophospholipase family.</text>
</comment>
<feature type="compositionally biased region" description="Low complexity" evidence="7">
    <location>
        <begin position="35"/>
        <end position="44"/>
    </location>
</feature>
<evidence type="ECO:0000256" key="3">
    <source>
        <dbReference type="ARBA" id="ARBA00022963"/>
    </source>
</evidence>
<organism evidence="9 10">
    <name type="scientific">Recurvomyces mirabilis</name>
    <dbReference type="NCBI Taxonomy" id="574656"/>
    <lineage>
        <taxon>Eukaryota</taxon>
        <taxon>Fungi</taxon>
        <taxon>Dikarya</taxon>
        <taxon>Ascomycota</taxon>
        <taxon>Pezizomycotina</taxon>
        <taxon>Dothideomycetes</taxon>
        <taxon>Dothideomycetidae</taxon>
        <taxon>Mycosphaerellales</taxon>
        <taxon>Teratosphaeriaceae</taxon>
        <taxon>Recurvomyces</taxon>
    </lineage>
</organism>
<evidence type="ECO:0000256" key="6">
    <source>
        <dbReference type="RuleBase" id="RU362103"/>
    </source>
</evidence>
<evidence type="ECO:0000256" key="7">
    <source>
        <dbReference type="SAM" id="MobiDB-lite"/>
    </source>
</evidence>
<accession>A0AAE0TPM6</accession>
<feature type="domain" description="PLA2c" evidence="8">
    <location>
        <begin position="123"/>
        <end position="711"/>
    </location>
</feature>
<comment type="catalytic activity">
    <reaction evidence="6">
        <text>a 1-acyl-sn-glycero-3-phosphocholine + H2O = sn-glycerol 3-phosphocholine + a fatty acid + H(+)</text>
        <dbReference type="Rhea" id="RHEA:15177"/>
        <dbReference type="ChEBI" id="CHEBI:15377"/>
        <dbReference type="ChEBI" id="CHEBI:15378"/>
        <dbReference type="ChEBI" id="CHEBI:16870"/>
        <dbReference type="ChEBI" id="CHEBI:28868"/>
        <dbReference type="ChEBI" id="CHEBI:58168"/>
        <dbReference type="EC" id="3.1.1.5"/>
    </reaction>
</comment>
<keyword evidence="4 5" id="KW-0443">Lipid metabolism</keyword>
<dbReference type="EC" id="3.1.1.5" evidence="6"/>
<evidence type="ECO:0000256" key="1">
    <source>
        <dbReference type="ARBA" id="ARBA00008780"/>
    </source>
</evidence>
<dbReference type="AlphaFoldDB" id="A0AAE0TPM6"/>
<evidence type="ECO:0000256" key="5">
    <source>
        <dbReference type="PROSITE-ProRule" id="PRU00555"/>
    </source>
</evidence>
<dbReference type="GO" id="GO:0004623">
    <property type="term" value="F:phospholipase A2 activity"/>
    <property type="evidence" value="ECO:0007669"/>
    <property type="project" value="TreeGrafter"/>
</dbReference>
<dbReference type="PROSITE" id="PS51210">
    <property type="entry name" value="PLA2C"/>
    <property type="match status" value="1"/>
</dbReference>
<protein>
    <recommendedName>
        <fullName evidence="6">Lysophospholipase</fullName>
        <ecNumber evidence="6">3.1.1.5</ecNumber>
    </recommendedName>
</protein>
<sequence>MAAKMGPGHTFRRSETTAQLQYEQEIYDKQHSEPSTTNTNSTDDLNPESEKMGVSSRDGGSSSGTGGDDHVDGKKQHHGFRDKIKNMVKDAFPEAITDVKIMGGMAALETRVKREIHDPKLFPEIEHVAHVRRGLELCPEEASFLERRKLRARDNFARYIGLRPEEVDPRDVPTVAFGGSGGGFRAMIGCLGYCRQMQHAGLWDCLTYVSGVSGSCWSLAAYYTFGHASFDRVIDHCKKRFSPYHPLSGEAIRTILSSPGGARITLGPLIQKSKSGLQTVAMDLYAVFTTGWIFFQDDPATHPGRHIHGDAAGYQRSWYRYSSAREYTDSGAEPLPIMTAIRHERPWKDWKDKEHPFDEVDHSEGDHKEADEAWFQWYEMTPYEIGCDEVEAWVPTWGFGRPFHEGKSTMQLPEQSLALLLGLCTSAPAGPLTSYISTVSRNLPTGFLGNSIHALANRISKFWGKQGTEEFQEHHPLHACNEHNFMYHYTHIEPGQGRPPGLENSPRIHLIDSGMDNNCPTYVLLHPSREADVIINMDASSDVQKDTFQERVDQIGSRRGLKFKKRQDVKAGEDPKDPNRFNGLYAQIYDGIPCERPESVLDSYGRKVANPPAPVHTRECTMIYMPLLPNSKAVPDFDPSTAKFSGSYNLVWTAEQIETLVKVCVQNFEDGQDVVKEAMHEAWVRKRAERMRGENNGNVGPANGAIHGAAPTAAPTAAQGTAPGVAHSLASTATPSMVPTAAHGPAPTVASGTLPSAAHGTINGGAVGV</sequence>
<keyword evidence="2 5" id="KW-0378">Hydrolase</keyword>
<dbReference type="Proteomes" id="UP001274830">
    <property type="component" value="Unassembled WGS sequence"/>
</dbReference>
<evidence type="ECO:0000256" key="4">
    <source>
        <dbReference type="ARBA" id="ARBA00023098"/>
    </source>
</evidence>
<feature type="compositionally biased region" description="Low complexity" evidence="7">
    <location>
        <begin position="702"/>
        <end position="726"/>
    </location>
</feature>
<dbReference type="SUPFAM" id="SSF52151">
    <property type="entry name" value="FabD/lysophospholipase-like"/>
    <property type="match status" value="1"/>
</dbReference>
<gene>
    <name evidence="9" type="ORF">LTR78_008960</name>
</gene>
<dbReference type="PANTHER" id="PTHR10728">
    <property type="entry name" value="CYTOSOLIC PHOSPHOLIPASE A2"/>
    <property type="match status" value="1"/>
</dbReference>
<dbReference type="Pfam" id="PF01735">
    <property type="entry name" value="PLA2_B"/>
    <property type="match status" value="2"/>
</dbReference>
<dbReference type="InterPro" id="IPR002642">
    <property type="entry name" value="LysoPLipase_cat_dom"/>
</dbReference>
<dbReference type="SMART" id="SM00022">
    <property type="entry name" value="PLAc"/>
    <property type="match status" value="1"/>
</dbReference>
<dbReference type="GO" id="GO:0004622">
    <property type="term" value="F:phosphatidylcholine lysophospholipase activity"/>
    <property type="evidence" value="ECO:0007669"/>
    <property type="project" value="UniProtKB-EC"/>
</dbReference>
<dbReference type="EMBL" id="JAUTXT010000046">
    <property type="protein sequence ID" value="KAK3671159.1"/>
    <property type="molecule type" value="Genomic_DNA"/>
</dbReference>
<evidence type="ECO:0000313" key="9">
    <source>
        <dbReference type="EMBL" id="KAK3671159.1"/>
    </source>
</evidence>